<dbReference type="CDD" id="cd14728">
    <property type="entry name" value="Ere-like"/>
    <property type="match status" value="1"/>
</dbReference>
<dbReference type="PIRSF" id="PIRSF036794">
    <property type="entry name" value="UCP_erythr_ester"/>
    <property type="match status" value="1"/>
</dbReference>
<accession>A0ABY6DPL2</accession>
<dbReference type="EMBL" id="CP106753">
    <property type="protein sequence ID" value="UXY16291.1"/>
    <property type="molecule type" value="Genomic_DNA"/>
</dbReference>
<sequence>MSADALPTSSRSSDDAAALLAQHARPLPPPDDAAFGAAFDAFGDARVVLLGEATHGSDEFYTARAAITRRLIEVHGFNCVALEADWPDAAQLDAVVRLRPSSSLAQGAFTRFPVWMWRNQPMRHFLDWLRGHNQGRPLAERVAIRGLDLYSLGNSVRAVLDYLDQVDPEAASQARWRYGCLTPWHIEPQRYGLAVRTGDVASCEDKAIEQLQQLLERRLSYLGQEDEEEGFFDAAQNARVVRAAEHYYRVMYRSNTESWNLRDRHMFDTLHRLLTRQGGAARVVVWAHNSHIGNAAATEMGWRGQFNLGELCRTAFGSEAVLIGLGTARGTVLAANDWDGAAQVKAVLPPHPDSHEALFERAAPACSLTCWRDRTGSELRQLLATPRLQRAIGVIYRPATERLSHYFEAVLAEQFDAYLWFAQTRALTPLPAPTAHGVPDTFPFGI</sequence>
<dbReference type="Pfam" id="PF05139">
    <property type="entry name" value="Erythro_esteras"/>
    <property type="match status" value="1"/>
</dbReference>
<dbReference type="InterPro" id="IPR007815">
    <property type="entry name" value="Emycin_Estase"/>
</dbReference>
<dbReference type="InterPro" id="IPR052036">
    <property type="entry name" value="Hydrolase/PRTase-associated"/>
</dbReference>
<evidence type="ECO:0000313" key="1">
    <source>
        <dbReference type="EMBL" id="UXY16291.1"/>
    </source>
</evidence>
<organism evidence="1 2">
    <name type="scientific">Chitiniphilus purpureus</name>
    <dbReference type="NCBI Taxonomy" id="2981137"/>
    <lineage>
        <taxon>Bacteria</taxon>
        <taxon>Pseudomonadati</taxon>
        <taxon>Pseudomonadota</taxon>
        <taxon>Betaproteobacteria</taxon>
        <taxon>Neisseriales</taxon>
        <taxon>Chitinibacteraceae</taxon>
        <taxon>Chitiniphilus</taxon>
    </lineage>
</organism>
<dbReference type="InterPro" id="IPR014622">
    <property type="entry name" value="UCP036794_erythomycin"/>
</dbReference>
<dbReference type="Gene3D" id="3.40.1660.10">
    <property type="entry name" value="EreA-like (biosynthetic domain)"/>
    <property type="match status" value="1"/>
</dbReference>
<dbReference type="RefSeq" id="WP_263125747.1">
    <property type="nucleotide sequence ID" value="NZ_CP106753.1"/>
</dbReference>
<dbReference type="Gene3D" id="3.30.1870.10">
    <property type="entry name" value="EreA-like, domain 2"/>
    <property type="match status" value="1"/>
</dbReference>
<dbReference type="SUPFAM" id="SSF159501">
    <property type="entry name" value="EreA/ChaN-like"/>
    <property type="match status" value="1"/>
</dbReference>
<dbReference type="PANTHER" id="PTHR31299:SF0">
    <property type="entry name" value="ESTERASE, PUTATIVE (AFU_ORTHOLOGUE AFUA_1G05850)-RELATED"/>
    <property type="match status" value="1"/>
</dbReference>
<dbReference type="Proteomes" id="UP001061302">
    <property type="component" value="Chromosome"/>
</dbReference>
<name>A0ABY6DPL2_9NEIS</name>
<protein>
    <submittedName>
        <fullName evidence="1">Erythromycin esterase family protein</fullName>
    </submittedName>
</protein>
<dbReference type="PANTHER" id="PTHR31299">
    <property type="entry name" value="ESTERASE, PUTATIVE (AFU_ORTHOLOGUE AFUA_1G05850)-RELATED"/>
    <property type="match status" value="1"/>
</dbReference>
<proteinExistence type="predicted"/>
<evidence type="ECO:0000313" key="2">
    <source>
        <dbReference type="Proteomes" id="UP001061302"/>
    </source>
</evidence>
<reference evidence="1" key="1">
    <citation type="submission" date="2022-10" db="EMBL/GenBank/DDBJ databases">
        <title>Chitiniphilus purpureus sp. nov., a novel chitin-degrading bacterium isolated from crawfish pond sediment.</title>
        <authorList>
            <person name="Li K."/>
        </authorList>
    </citation>
    <scope>NUCLEOTIDE SEQUENCE</scope>
    <source>
        <strain evidence="1">CD1</strain>
    </source>
</reference>
<gene>
    <name evidence="1" type="ORF">N8I74_04535</name>
</gene>
<keyword evidence="2" id="KW-1185">Reference proteome</keyword>
<dbReference type="Gene3D" id="1.20.1440.30">
    <property type="entry name" value="Biosynthetic Protein domain"/>
    <property type="match status" value="1"/>
</dbReference>